<accession>A0A8C0MRQ4</accession>
<feature type="transmembrane region" description="Helical" evidence="2">
    <location>
        <begin position="12"/>
        <end position="33"/>
    </location>
</feature>
<dbReference type="Ensembl" id="ENSCAFT00040024289.1">
    <property type="protein sequence ID" value="ENSCAFP00040021104.1"/>
    <property type="gene ID" value="ENSCAFG00040013132.1"/>
</dbReference>
<reference evidence="3" key="3">
    <citation type="submission" date="2025-05" db="UniProtKB">
        <authorList>
            <consortium name="Ensembl"/>
        </authorList>
    </citation>
    <scope>IDENTIFICATION</scope>
</reference>
<organism evidence="3 5">
    <name type="scientific">Canis lupus familiaris</name>
    <name type="common">Dog</name>
    <name type="synonym">Canis familiaris</name>
    <dbReference type="NCBI Taxonomy" id="9615"/>
    <lineage>
        <taxon>Eukaryota</taxon>
        <taxon>Metazoa</taxon>
        <taxon>Chordata</taxon>
        <taxon>Craniata</taxon>
        <taxon>Vertebrata</taxon>
        <taxon>Euteleostomi</taxon>
        <taxon>Mammalia</taxon>
        <taxon>Eutheria</taxon>
        <taxon>Laurasiatheria</taxon>
        <taxon>Carnivora</taxon>
        <taxon>Caniformia</taxon>
        <taxon>Canidae</taxon>
        <taxon>Canis</taxon>
    </lineage>
</organism>
<dbReference type="AlphaFoldDB" id="A0A8C0MRQ4"/>
<dbReference type="Ensembl" id="ENSCAFT00030015435.1">
    <property type="protein sequence ID" value="ENSCAFP00030013460.1"/>
    <property type="gene ID" value="ENSCAFG00030008402.1"/>
</dbReference>
<keyword evidence="2" id="KW-1133">Transmembrane helix</keyword>
<keyword evidence="2" id="KW-0812">Transmembrane</keyword>
<sequence>RLGALPSTARLVGLVIGAAVAVLLLLLLAACLCRGRQDPDVERNPPAARRNRVRWAQPWLFPRRGQLGHFHYFHHPGHVSGMRHAGLHHHHLHHLHHHQAHHQGHLHHHHAHHLAHLHVHRGHR</sequence>
<evidence type="ECO:0000313" key="3">
    <source>
        <dbReference type="Ensembl" id="ENSCAFP00030013460.1"/>
    </source>
</evidence>
<dbReference type="Proteomes" id="UP000694429">
    <property type="component" value="Chromosome 11"/>
</dbReference>
<evidence type="ECO:0000313" key="5">
    <source>
        <dbReference type="Proteomes" id="UP000694429"/>
    </source>
</evidence>
<dbReference type="Proteomes" id="UP000694542">
    <property type="component" value="Chromosome 11"/>
</dbReference>
<dbReference type="PANTHER" id="PTHR23009:SF2">
    <property type="entry name" value="HISTIDINE-RICH CARBOXYL TERMINUS PROTEIN 1"/>
    <property type="match status" value="1"/>
</dbReference>
<dbReference type="Pfam" id="PF15758">
    <property type="entry name" value="HRCT1"/>
    <property type="match status" value="1"/>
</dbReference>
<reference evidence="3" key="2">
    <citation type="submission" date="2019-03" db="EMBL/GenBank/DDBJ databases">
        <authorList>
            <person name="Warren W.C."/>
            <person name="Johnson G.S."/>
        </authorList>
    </citation>
    <scope>NUCLEOTIDE SEQUENCE [LARGE SCALE GENOMIC DNA]</scope>
    <source>
        <strain evidence="3">Basenji</strain>
    </source>
</reference>
<evidence type="ECO:0000313" key="4">
    <source>
        <dbReference type="Ensembl" id="ENSCAFP00040021104.1"/>
    </source>
</evidence>
<protein>
    <recommendedName>
        <fullName evidence="6">Histidine rich carboxyl terminus 1</fullName>
    </recommendedName>
</protein>
<name>A0A8C0MRQ4_CANLF</name>
<dbReference type="PANTHER" id="PTHR23009">
    <property type="match status" value="1"/>
</dbReference>
<feature type="region of interest" description="Disordered" evidence="1">
    <location>
        <begin position="105"/>
        <end position="124"/>
    </location>
</feature>
<dbReference type="InterPro" id="IPR031506">
    <property type="entry name" value="HRCT1"/>
</dbReference>
<keyword evidence="2" id="KW-0472">Membrane</keyword>
<evidence type="ECO:0000256" key="2">
    <source>
        <dbReference type="SAM" id="Phobius"/>
    </source>
</evidence>
<evidence type="ECO:0000256" key="1">
    <source>
        <dbReference type="SAM" id="MobiDB-lite"/>
    </source>
</evidence>
<reference evidence="4" key="1">
    <citation type="submission" date="2018-10" db="EMBL/GenBank/DDBJ databases">
        <title>De novo assembly of a Great Dane genome.</title>
        <authorList>
            <person name="Kidd J.M."/>
            <person name="Pendleton A.L."/>
            <person name="Shen F."/>
            <person name="Emery S."/>
        </authorList>
    </citation>
    <scope>NUCLEOTIDE SEQUENCE [LARGE SCALE GENOMIC DNA]</scope>
    <source>
        <strain evidence="4">Great Dane</strain>
    </source>
</reference>
<proteinExistence type="predicted"/>
<evidence type="ECO:0008006" key="6">
    <source>
        <dbReference type="Google" id="ProtNLM"/>
    </source>
</evidence>